<dbReference type="RefSeq" id="WP_020951679.1">
    <property type="nucleotide sequence ID" value="NC_022041.1"/>
</dbReference>
<dbReference type="HOGENOM" id="CLU_2881775_0_0_5"/>
<feature type="compositionally biased region" description="Basic and acidic residues" evidence="1">
    <location>
        <begin position="21"/>
        <end position="48"/>
    </location>
</feature>
<name>S5XXN5_PARAH</name>
<dbReference type="EMBL" id="CP006650">
    <property type="protein sequence ID" value="AGT10042.1"/>
    <property type="molecule type" value="Genomic_DNA"/>
</dbReference>
<evidence type="ECO:0000256" key="1">
    <source>
        <dbReference type="SAM" id="MobiDB-lite"/>
    </source>
</evidence>
<feature type="compositionally biased region" description="Basic and acidic residues" evidence="1">
    <location>
        <begin position="1"/>
        <end position="13"/>
    </location>
</feature>
<dbReference type="STRING" id="1367847.JCM7686_3006"/>
<keyword evidence="3" id="KW-1185">Reference proteome</keyword>
<evidence type="ECO:0000313" key="3">
    <source>
        <dbReference type="Proteomes" id="UP000015480"/>
    </source>
</evidence>
<feature type="region of interest" description="Disordered" evidence="1">
    <location>
        <begin position="1"/>
        <end position="48"/>
    </location>
</feature>
<accession>S5XXN5</accession>
<evidence type="ECO:0000313" key="2">
    <source>
        <dbReference type="EMBL" id="AGT10042.1"/>
    </source>
</evidence>
<protein>
    <submittedName>
        <fullName evidence="2">Uncharacterized protein</fullName>
    </submittedName>
</protein>
<dbReference type="KEGG" id="pami:JCM7686_3006"/>
<organism evidence="2 3">
    <name type="scientific">Paracoccus aminophilus JCM 7686</name>
    <dbReference type="NCBI Taxonomy" id="1367847"/>
    <lineage>
        <taxon>Bacteria</taxon>
        <taxon>Pseudomonadati</taxon>
        <taxon>Pseudomonadota</taxon>
        <taxon>Alphaproteobacteria</taxon>
        <taxon>Rhodobacterales</taxon>
        <taxon>Paracoccaceae</taxon>
        <taxon>Paracoccus</taxon>
    </lineage>
</organism>
<sequence>MSNHDETQEREAGSSRLAHFVQHEREGGVHPAVKELHQRPAPRAEESNRRAVEYARIERGRQV</sequence>
<dbReference type="OrthoDB" id="7874235at2"/>
<dbReference type="eggNOG" id="ENOG50318DJ">
    <property type="taxonomic scope" value="Bacteria"/>
</dbReference>
<gene>
    <name evidence="2" type="ORF">JCM7686_3006</name>
</gene>
<reference evidence="2 3" key="1">
    <citation type="journal article" date="2014" name="BMC Genomics">
        <title>Architecture and functions of a multipartite genome of the methylotrophic bacterium Paracoccus aminophilus JCM 7686, containing primary and secondary chromids.</title>
        <authorList>
            <person name="Dziewit L."/>
            <person name="Czarnecki J."/>
            <person name="Wibberg D."/>
            <person name="Radlinska M."/>
            <person name="Mrozek P."/>
            <person name="Szymczak M."/>
            <person name="Schluter A."/>
            <person name="Puhler A."/>
            <person name="Bartosik D."/>
        </authorList>
    </citation>
    <scope>NUCLEOTIDE SEQUENCE [LARGE SCALE GENOMIC DNA]</scope>
    <source>
        <strain evidence="2">JCM 7686</strain>
    </source>
</reference>
<proteinExistence type="predicted"/>
<dbReference type="AlphaFoldDB" id="S5XXN5"/>
<dbReference type="PATRIC" id="fig|1367847.3.peg.3025"/>
<dbReference type="Proteomes" id="UP000015480">
    <property type="component" value="Chromosome"/>
</dbReference>